<evidence type="ECO:0000256" key="13">
    <source>
        <dbReference type="SAM" id="Phobius"/>
    </source>
</evidence>
<gene>
    <name evidence="14" type="ORF">VOLCADRAFT_58628</name>
</gene>
<evidence type="ECO:0000256" key="7">
    <source>
        <dbReference type="ARBA" id="ARBA00022989"/>
    </source>
</evidence>
<proteinExistence type="predicted"/>
<dbReference type="Pfam" id="PF05631">
    <property type="entry name" value="MFS_5"/>
    <property type="match status" value="1"/>
</dbReference>
<protein>
    <recommendedName>
        <fullName evidence="3">Molybdate-anion transporter</fullName>
    </recommendedName>
    <alternativeName>
        <fullName evidence="10">Major facilitator superfamily domain-containing protein 5</fullName>
    </alternativeName>
    <alternativeName>
        <fullName evidence="11">Molybdate transporter 2 homolog</fullName>
    </alternativeName>
</protein>
<feature type="transmembrane region" description="Helical" evidence="13">
    <location>
        <begin position="293"/>
        <end position="313"/>
    </location>
</feature>
<dbReference type="AlphaFoldDB" id="D8TR18"/>
<feature type="region of interest" description="Disordered" evidence="12">
    <location>
        <begin position="456"/>
        <end position="492"/>
    </location>
</feature>
<reference evidence="14 15" key="1">
    <citation type="journal article" date="2010" name="Science">
        <title>Genomic analysis of organismal complexity in the multicellular green alga Volvox carteri.</title>
        <authorList>
            <person name="Prochnik S.E."/>
            <person name="Umen J."/>
            <person name="Nedelcu A.M."/>
            <person name="Hallmann A."/>
            <person name="Miller S.M."/>
            <person name="Nishii I."/>
            <person name="Ferris P."/>
            <person name="Kuo A."/>
            <person name="Mitros T."/>
            <person name="Fritz-Laylin L.K."/>
            <person name="Hellsten U."/>
            <person name="Chapman J."/>
            <person name="Simakov O."/>
            <person name="Rensing S.A."/>
            <person name="Terry A."/>
            <person name="Pangilinan J."/>
            <person name="Kapitonov V."/>
            <person name="Jurka J."/>
            <person name="Salamov A."/>
            <person name="Shapiro H."/>
            <person name="Schmutz J."/>
            <person name="Grimwood J."/>
            <person name="Lindquist E."/>
            <person name="Lucas S."/>
            <person name="Grigoriev I.V."/>
            <person name="Schmitt R."/>
            <person name="Kirk D."/>
            <person name="Rokhsar D.S."/>
        </authorList>
    </citation>
    <scope>NUCLEOTIDE SEQUENCE [LARGE SCALE GENOMIC DNA]</scope>
    <source>
        <strain evidence="15">f. Nagariensis / Eve</strain>
    </source>
</reference>
<evidence type="ECO:0000256" key="8">
    <source>
        <dbReference type="ARBA" id="ARBA00023065"/>
    </source>
</evidence>
<keyword evidence="7 13" id="KW-1133">Transmembrane helix</keyword>
<dbReference type="InterPro" id="IPR008509">
    <property type="entry name" value="MOT2/MFSD5"/>
</dbReference>
<dbReference type="GeneID" id="9623449"/>
<dbReference type="OrthoDB" id="263957at2759"/>
<feature type="transmembrane region" description="Helical" evidence="13">
    <location>
        <begin position="178"/>
        <end position="197"/>
    </location>
</feature>
<dbReference type="GO" id="GO:0015098">
    <property type="term" value="F:molybdate ion transmembrane transporter activity"/>
    <property type="evidence" value="ECO:0007669"/>
    <property type="project" value="InterPro"/>
</dbReference>
<keyword evidence="9 13" id="KW-0472">Membrane</keyword>
<name>D8TR18_VOLCA</name>
<feature type="compositionally biased region" description="Basic and acidic residues" evidence="12">
    <location>
        <begin position="483"/>
        <end position="492"/>
    </location>
</feature>
<feature type="transmembrane region" description="Helical" evidence="13">
    <location>
        <begin position="140"/>
        <end position="158"/>
    </location>
</feature>
<feature type="transmembrane region" description="Helical" evidence="13">
    <location>
        <begin position="6"/>
        <end position="21"/>
    </location>
</feature>
<dbReference type="GO" id="GO:0005886">
    <property type="term" value="C:plasma membrane"/>
    <property type="evidence" value="ECO:0007669"/>
    <property type="project" value="UniProtKB-SubCell"/>
</dbReference>
<evidence type="ECO:0000256" key="10">
    <source>
        <dbReference type="ARBA" id="ARBA00030646"/>
    </source>
</evidence>
<accession>D8TR18</accession>
<feature type="transmembrane region" description="Helical" evidence="13">
    <location>
        <begin position="320"/>
        <end position="339"/>
    </location>
</feature>
<evidence type="ECO:0000256" key="1">
    <source>
        <dbReference type="ARBA" id="ARBA00003019"/>
    </source>
</evidence>
<keyword evidence="15" id="KW-1185">Reference proteome</keyword>
<dbReference type="Proteomes" id="UP000001058">
    <property type="component" value="Unassembled WGS sequence"/>
</dbReference>
<evidence type="ECO:0000256" key="9">
    <source>
        <dbReference type="ARBA" id="ARBA00023136"/>
    </source>
</evidence>
<evidence type="ECO:0000256" key="12">
    <source>
        <dbReference type="SAM" id="MobiDB-lite"/>
    </source>
</evidence>
<evidence type="ECO:0000256" key="5">
    <source>
        <dbReference type="ARBA" id="ARBA00022475"/>
    </source>
</evidence>
<evidence type="ECO:0000313" key="14">
    <source>
        <dbReference type="EMBL" id="EFJ50258.1"/>
    </source>
</evidence>
<dbReference type="eggNOG" id="KOG4332">
    <property type="taxonomic scope" value="Eukaryota"/>
</dbReference>
<keyword evidence="4" id="KW-0813">Transport</keyword>
<keyword evidence="8" id="KW-0406">Ion transport</keyword>
<dbReference type="CDD" id="cd17487">
    <property type="entry name" value="MFS_MFSD5_like"/>
    <property type="match status" value="1"/>
</dbReference>
<keyword evidence="6 13" id="KW-0812">Transmembrane</keyword>
<comment type="function">
    <text evidence="1">Mediates high-affinity intracellular uptake of the rare oligo-element molybdenum.</text>
</comment>
<dbReference type="PANTHER" id="PTHR23516">
    <property type="entry name" value="SAM (S-ADENOSYL METHIONINE) TRANSPORTER"/>
    <property type="match status" value="1"/>
</dbReference>
<sequence>MDWFYVFLFVGLVLVTVLLNFRSGTEELSPTATLQNVDEQKRFRVFRSNYLLVFCLMMAGDWLQGPYIYALYEHYGYTVGDIGHFFIMGFGSSLVFGTVVGALADIIGRRSASLVYVVTYCLSCATKHSPRYWVLMSGRMLGGISTSLLFSVFESWLVAEHNRRGFPEALLADTFSKAVFLGAGLVAILSGLAGNVLVEDLQLGPVAPFDAAIVIMLAGGALVLATWDENYGNPNNRRSLIAQLALGWTAIWTDPRVALLGAMQSMFEASLYTFVFLWTPALSPNGEKVPHGLVFSCFMTACMAGSAATSILIRHYSPQHYMGLVYGLGALSLAVPLAFHMERREPGSVDNGAGGISVSGKLQLLAFCGFEACIGVFWPSMMALRARYVPEELRSTIINIFRIPLNLFVCLVLYKVSHFPLSVMFGVCVGMLVACMVCQSHLNGLTLDETHALPVTETGLGDPPRRGGAGLGRISPGRGPSHHPGERTGTKD</sequence>
<dbReference type="PANTHER" id="PTHR23516:SF1">
    <property type="entry name" value="MOLYBDATE-ANION TRANSPORTER"/>
    <property type="match status" value="1"/>
</dbReference>
<feature type="transmembrane region" description="Helical" evidence="13">
    <location>
        <begin position="364"/>
        <end position="384"/>
    </location>
</feature>
<feature type="transmembrane region" description="Helical" evidence="13">
    <location>
        <begin position="50"/>
        <end position="70"/>
    </location>
</feature>
<dbReference type="RefSeq" id="XP_002948878.1">
    <property type="nucleotide sequence ID" value="XM_002948832.1"/>
</dbReference>
<dbReference type="SUPFAM" id="SSF103473">
    <property type="entry name" value="MFS general substrate transporter"/>
    <property type="match status" value="1"/>
</dbReference>
<dbReference type="Gene3D" id="1.20.1250.20">
    <property type="entry name" value="MFS general substrate transporter like domains"/>
    <property type="match status" value="1"/>
</dbReference>
<organism evidence="15">
    <name type="scientific">Volvox carteri f. nagariensis</name>
    <dbReference type="NCBI Taxonomy" id="3068"/>
    <lineage>
        <taxon>Eukaryota</taxon>
        <taxon>Viridiplantae</taxon>
        <taxon>Chlorophyta</taxon>
        <taxon>core chlorophytes</taxon>
        <taxon>Chlorophyceae</taxon>
        <taxon>CS clade</taxon>
        <taxon>Chlamydomonadales</taxon>
        <taxon>Volvocaceae</taxon>
        <taxon>Volvox</taxon>
    </lineage>
</organism>
<keyword evidence="5" id="KW-1003">Cell membrane</keyword>
<evidence type="ECO:0000256" key="3">
    <source>
        <dbReference type="ARBA" id="ARBA00021242"/>
    </source>
</evidence>
<feature type="transmembrane region" description="Helical" evidence="13">
    <location>
        <begin position="209"/>
        <end position="227"/>
    </location>
</feature>
<evidence type="ECO:0000256" key="6">
    <source>
        <dbReference type="ARBA" id="ARBA00022692"/>
    </source>
</evidence>
<feature type="transmembrane region" description="Helical" evidence="13">
    <location>
        <begin position="82"/>
        <end position="104"/>
    </location>
</feature>
<dbReference type="EMBL" id="GL378332">
    <property type="protein sequence ID" value="EFJ50258.1"/>
    <property type="molecule type" value="Genomic_DNA"/>
</dbReference>
<dbReference type="GO" id="GO:0006811">
    <property type="term" value="P:monoatomic ion transport"/>
    <property type="evidence" value="ECO:0007669"/>
    <property type="project" value="UniProtKB-KW"/>
</dbReference>
<dbReference type="InterPro" id="IPR036259">
    <property type="entry name" value="MFS_trans_sf"/>
</dbReference>
<evidence type="ECO:0000256" key="11">
    <source>
        <dbReference type="ARBA" id="ARBA00032555"/>
    </source>
</evidence>
<dbReference type="InParanoid" id="D8TR18"/>
<comment type="subcellular location">
    <subcellularLocation>
        <location evidence="2">Cell membrane</location>
        <topology evidence="2">Multi-pass membrane protein</topology>
    </subcellularLocation>
</comment>
<evidence type="ECO:0000256" key="2">
    <source>
        <dbReference type="ARBA" id="ARBA00004651"/>
    </source>
</evidence>
<evidence type="ECO:0000256" key="4">
    <source>
        <dbReference type="ARBA" id="ARBA00022448"/>
    </source>
</evidence>
<evidence type="ECO:0000313" key="15">
    <source>
        <dbReference type="Proteomes" id="UP000001058"/>
    </source>
</evidence>
<dbReference type="KEGG" id="vcn:VOLCADRAFT_58628"/>